<dbReference type="Pfam" id="PF02606">
    <property type="entry name" value="LpxK"/>
    <property type="match status" value="1"/>
</dbReference>
<dbReference type="RefSeq" id="WP_252761770.1">
    <property type="nucleotide sequence ID" value="NZ_JAMXLY010000056.1"/>
</dbReference>
<organism evidence="15 16">
    <name type="scientific">Segatella cerevisiae</name>
    <dbReference type="NCBI Taxonomy" id="2053716"/>
    <lineage>
        <taxon>Bacteria</taxon>
        <taxon>Pseudomonadati</taxon>
        <taxon>Bacteroidota</taxon>
        <taxon>Bacteroidia</taxon>
        <taxon>Bacteroidales</taxon>
        <taxon>Prevotellaceae</taxon>
        <taxon>Segatella</taxon>
    </lineage>
</organism>
<evidence type="ECO:0000256" key="8">
    <source>
        <dbReference type="ARBA" id="ARBA00022741"/>
    </source>
</evidence>
<reference evidence="15 16" key="1">
    <citation type="submission" date="2022-06" db="EMBL/GenBank/DDBJ databases">
        <title>A taxonomic note on the genus Prevotella: Description of four novel genera and emended description of the genera Hallella and Xylanibacter.</title>
        <authorList>
            <person name="Hitch T.C.A."/>
        </authorList>
    </citation>
    <scope>NUCLEOTIDE SEQUENCE [LARGE SCALE GENOMIC DNA]</scope>
    <source>
        <strain evidence="15 16">DSM 100619</strain>
    </source>
</reference>
<protein>
    <recommendedName>
        <fullName evidence="4 13">Tetraacyldisaccharide 4'-kinase</fullName>
        <ecNumber evidence="3 13">2.7.1.130</ecNumber>
    </recommendedName>
    <alternativeName>
        <fullName evidence="12 13">Lipid A 4'-kinase</fullName>
    </alternativeName>
</protein>
<dbReference type="Proteomes" id="UP001204015">
    <property type="component" value="Unassembled WGS sequence"/>
</dbReference>
<evidence type="ECO:0000313" key="16">
    <source>
        <dbReference type="Proteomes" id="UP001204015"/>
    </source>
</evidence>
<dbReference type="NCBIfam" id="TIGR00682">
    <property type="entry name" value="lpxK"/>
    <property type="match status" value="1"/>
</dbReference>
<evidence type="ECO:0000256" key="10">
    <source>
        <dbReference type="ARBA" id="ARBA00022840"/>
    </source>
</evidence>
<feature type="region of interest" description="Disordered" evidence="14">
    <location>
        <begin position="389"/>
        <end position="415"/>
    </location>
</feature>
<evidence type="ECO:0000256" key="2">
    <source>
        <dbReference type="ARBA" id="ARBA00004870"/>
    </source>
</evidence>
<evidence type="ECO:0000256" key="6">
    <source>
        <dbReference type="ARBA" id="ARBA00022556"/>
    </source>
</evidence>
<gene>
    <name evidence="13 15" type="primary">lpxK</name>
    <name evidence="15" type="ORF">NG821_11290</name>
</gene>
<dbReference type="PANTHER" id="PTHR42724">
    <property type="entry name" value="TETRAACYLDISACCHARIDE 4'-KINASE"/>
    <property type="match status" value="1"/>
</dbReference>
<keyword evidence="11 13" id="KW-0443">Lipid metabolism</keyword>
<dbReference type="InterPro" id="IPR027417">
    <property type="entry name" value="P-loop_NTPase"/>
</dbReference>
<comment type="catalytic activity">
    <reaction evidence="13">
        <text>a lipid A disaccharide + ATP = a lipid IVA + ADP + H(+)</text>
        <dbReference type="Rhea" id="RHEA:67840"/>
        <dbReference type="ChEBI" id="CHEBI:15378"/>
        <dbReference type="ChEBI" id="CHEBI:30616"/>
        <dbReference type="ChEBI" id="CHEBI:176343"/>
        <dbReference type="ChEBI" id="CHEBI:176425"/>
        <dbReference type="ChEBI" id="CHEBI:456216"/>
        <dbReference type="EC" id="2.7.1.130"/>
    </reaction>
</comment>
<evidence type="ECO:0000313" key="15">
    <source>
        <dbReference type="EMBL" id="MCO6026414.1"/>
    </source>
</evidence>
<evidence type="ECO:0000256" key="1">
    <source>
        <dbReference type="ARBA" id="ARBA00002274"/>
    </source>
</evidence>
<dbReference type="InterPro" id="IPR003758">
    <property type="entry name" value="LpxK"/>
</dbReference>
<evidence type="ECO:0000256" key="4">
    <source>
        <dbReference type="ARBA" id="ARBA00016436"/>
    </source>
</evidence>
<evidence type="ECO:0000256" key="7">
    <source>
        <dbReference type="ARBA" id="ARBA00022679"/>
    </source>
</evidence>
<proteinExistence type="inferred from homology"/>
<dbReference type="EMBL" id="JAMXLY010000056">
    <property type="protein sequence ID" value="MCO6026414.1"/>
    <property type="molecule type" value="Genomic_DNA"/>
</dbReference>
<comment type="pathway">
    <text evidence="2 13">Glycolipid biosynthesis; lipid IV(A) biosynthesis; lipid IV(A) from (3R)-3-hydroxytetradecanoyl-[acyl-carrier-protein] and UDP-N-acetyl-alpha-D-glucosamine: step 6/6.</text>
</comment>
<keyword evidence="16" id="KW-1185">Reference proteome</keyword>
<feature type="binding site" evidence="13">
    <location>
        <begin position="53"/>
        <end position="60"/>
    </location>
    <ligand>
        <name>ATP</name>
        <dbReference type="ChEBI" id="CHEBI:30616"/>
    </ligand>
</feature>
<dbReference type="HAMAP" id="MF_00409">
    <property type="entry name" value="LpxK"/>
    <property type="match status" value="1"/>
</dbReference>
<keyword evidence="8 13" id="KW-0547">Nucleotide-binding</keyword>
<comment type="similarity">
    <text evidence="13">Belongs to the LpxK family.</text>
</comment>
<dbReference type="PANTHER" id="PTHR42724:SF1">
    <property type="entry name" value="TETRAACYLDISACCHARIDE 4'-KINASE, MITOCHONDRIAL-RELATED"/>
    <property type="match status" value="1"/>
</dbReference>
<keyword evidence="9 13" id="KW-0418">Kinase</keyword>
<keyword evidence="10 13" id="KW-0067">ATP-binding</keyword>
<evidence type="ECO:0000256" key="9">
    <source>
        <dbReference type="ARBA" id="ARBA00022777"/>
    </source>
</evidence>
<dbReference type="SUPFAM" id="SSF52540">
    <property type="entry name" value="P-loop containing nucleoside triphosphate hydrolases"/>
    <property type="match status" value="1"/>
</dbReference>
<evidence type="ECO:0000256" key="11">
    <source>
        <dbReference type="ARBA" id="ARBA00023098"/>
    </source>
</evidence>
<dbReference type="EC" id="2.7.1.130" evidence="3 13"/>
<comment type="caution">
    <text evidence="15">The sequence shown here is derived from an EMBL/GenBank/DDBJ whole genome shotgun (WGS) entry which is preliminary data.</text>
</comment>
<evidence type="ECO:0000256" key="5">
    <source>
        <dbReference type="ARBA" id="ARBA00022516"/>
    </source>
</evidence>
<accession>A0ABT1BZ94</accession>
<evidence type="ECO:0000256" key="13">
    <source>
        <dbReference type="HAMAP-Rule" id="MF_00409"/>
    </source>
</evidence>
<keyword evidence="7 13" id="KW-0808">Transferase</keyword>
<name>A0ABT1BZ94_9BACT</name>
<evidence type="ECO:0000256" key="12">
    <source>
        <dbReference type="ARBA" id="ARBA00029757"/>
    </source>
</evidence>
<evidence type="ECO:0000256" key="3">
    <source>
        <dbReference type="ARBA" id="ARBA00012071"/>
    </source>
</evidence>
<comment type="function">
    <text evidence="1 13">Transfers the gamma-phosphate of ATP to the 4'-position of a tetraacyldisaccharide 1-phosphate intermediate (termed DS-1-P) to form tetraacyldisaccharide 1,4'-bis-phosphate (lipid IVA).</text>
</comment>
<sequence length="415" mass="47523">MRTEGDFIKVNEWLLPLSWLYGLGVRLRNWMFDVGILKTKSYDIPVISVGNITVGGSGKTPHVEYLVNLLQNAFKVAVLSRGYKRKSHGYVLADNDTKMSVIGDEPYQMKQKFRHIYVAVDKNRREGIERLQSDQQTKDVDVILLDDAFQHRFVQPGISILLIDYHRLIIYDKLLPAGRLREPESGKNRADIVIVSKCPKDLKPMEFRVLTKALNLYPYQELYFTTLGYCDLRPLFPKDNHTDTEISVSADSHDPKVPECSGGRPLKSIQGQHVLLLTGIASPKQILQDLTEIEPADITPLTYPDHHNFCTKDIIKINDTFESLSEPKVIITTEKDAARLQDSEGLSDKVKENLFVLPIRIRFMLNEGESFNQKMISYVRKNSRNSILVKDKDENKSKDSHHSGHRTRTISFRDN</sequence>
<keyword evidence="5 13" id="KW-0444">Lipid biosynthesis</keyword>
<feature type="compositionally biased region" description="Basic and acidic residues" evidence="14">
    <location>
        <begin position="389"/>
        <end position="402"/>
    </location>
</feature>
<dbReference type="GO" id="GO:0009029">
    <property type="term" value="F:lipid-A 4'-kinase activity"/>
    <property type="evidence" value="ECO:0007669"/>
    <property type="project" value="UniProtKB-EC"/>
</dbReference>
<evidence type="ECO:0000256" key="14">
    <source>
        <dbReference type="SAM" id="MobiDB-lite"/>
    </source>
</evidence>
<keyword evidence="6 13" id="KW-0441">Lipid A biosynthesis</keyword>